<reference evidence="2" key="1">
    <citation type="submission" date="2016-08" db="EMBL/GenBank/DDBJ databases">
        <authorList>
            <person name="Varghese N."/>
            <person name="Submissions Spin"/>
        </authorList>
    </citation>
    <scope>NUCLEOTIDE SEQUENCE [LARGE SCALE GENOMIC DNA]</scope>
    <source>
        <strain evidence="2">REICA_142</strain>
    </source>
</reference>
<organism evidence="1 2">
    <name type="scientific">Kosakonia oryziphila</name>
    <dbReference type="NCBI Taxonomy" id="1005667"/>
    <lineage>
        <taxon>Bacteria</taxon>
        <taxon>Pseudomonadati</taxon>
        <taxon>Pseudomonadota</taxon>
        <taxon>Gammaproteobacteria</taxon>
        <taxon>Enterobacterales</taxon>
        <taxon>Enterobacteriaceae</taxon>
        <taxon>Kosakonia</taxon>
    </lineage>
</organism>
<dbReference type="EMBL" id="FMBC01000007">
    <property type="protein sequence ID" value="SCC05596.1"/>
    <property type="molecule type" value="Genomic_DNA"/>
</dbReference>
<evidence type="ECO:0000313" key="2">
    <source>
        <dbReference type="Proteomes" id="UP000198515"/>
    </source>
</evidence>
<dbReference type="RefSeq" id="WP_090134265.1">
    <property type="nucleotide sequence ID" value="NZ_FMBC01000007.1"/>
</dbReference>
<dbReference type="PANTHER" id="PTHR35446">
    <property type="entry name" value="SI:CH211-175M2.5"/>
    <property type="match status" value="1"/>
</dbReference>
<evidence type="ECO:0000313" key="1">
    <source>
        <dbReference type="EMBL" id="SCC05596.1"/>
    </source>
</evidence>
<dbReference type="Gene3D" id="1.20.1290.10">
    <property type="entry name" value="AhpD-like"/>
    <property type="match status" value="2"/>
</dbReference>
<sequence length="390" mass="43051">MERRRTEGKNHWYHETQSSASRAQALPLVPEAATVNDPFLLDIALPEDQAASLDGIVTPARKLYALLFPQRVAVNRLRTFSTYDRLSTALTVAQVFGIQRLCNHYAARLAPLPGPDSSRESNYRLAQITQYARQLAASPSVIDSRARQQLEDVGLTQYDVVVITQIIGFVAFQARVLAMLQAVLGQPVRVIPGMEIQQEADASLFANASITWQPAIDAVDLRIANAPQMESLAHWQPLPELRLLAPLLAHEHLQLNELGEICDKLTRATPNKQLAGLIALYTARINGSVGCFAEALQRTPQESSMEQALRSGEREVNRETADNPQIKALLLSVQLLTCAADRFSPLHFSLLVEQGFSRQAAVSLLMGCAMNGWLNRLKIALGQTTFPETE</sequence>
<gene>
    <name evidence="1" type="ORF">GA0061070_1007116</name>
</gene>
<protein>
    <submittedName>
        <fullName evidence="1">N-terminal domain of uncharacterized protein YciW-containing protein</fullName>
    </submittedName>
</protein>
<dbReference type="PANTHER" id="PTHR35446:SF3">
    <property type="entry name" value="CMD DOMAIN-CONTAINING PROTEIN"/>
    <property type="match status" value="1"/>
</dbReference>
<accession>A0A1C4BFC3</accession>
<name>A0A1C4BFC3_9ENTR</name>
<dbReference type="OrthoDB" id="6496098at2"/>
<dbReference type="InterPro" id="IPR029032">
    <property type="entry name" value="AhpD-like"/>
</dbReference>
<dbReference type="SUPFAM" id="SSF69118">
    <property type="entry name" value="AhpD-like"/>
    <property type="match status" value="2"/>
</dbReference>
<proteinExistence type="predicted"/>
<dbReference type="Proteomes" id="UP000198515">
    <property type="component" value="Unassembled WGS sequence"/>
</dbReference>
<dbReference type="AlphaFoldDB" id="A0A1C4BFC3"/>
<keyword evidence="2" id="KW-1185">Reference proteome</keyword>